<gene>
    <name evidence="15" type="primary">hemG</name>
    <name evidence="15" type="ORF">CJ199_04215</name>
    <name evidence="14" type="ORF">JOE56_001968</name>
</gene>
<keyword evidence="12" id="KW-0963">Cytoplasm</keyword>
<dbReference type="Gene3D" id="1.10.3110.10">
    <property type="entry name" value="protoporphyrinogen ix oxidase, domain 3"/>
    <property type="match status" value="1"/>
</dbReference>
<keyword evidence="10 12" id="KW-0560">Oxidoreductase</keyword>
<evidence type="ECO:0000256" key="10">
    <source>
        <dbReference type="ARBA" id="ARBA00023002"/>
    </source>
</evidence>
<dbReference type="SUPFAM" id="SSF54373">
    <property type="entry name" value="FAD-linked reductases, C-terminal domain"/>
    <property type="match status" value="1"/>
</dbReference>
<dbReference type="UniPathway" id="UPA00252"/>
<dbReference type="EMBL" id="JAFBCP010000001">
    <property type="protein sequence ID" value="MBM7817274.1"/>
    <property type="molecule type" value="Genomic_DNA"/>
</dbReference>
<evidence type="ECO:0000259" key="13">
    <source>
        <dbReference type="Pfam" id="PF01593"/>
    </source>
</evidence>
<dbReference type="EMBL" id="PNHK01000001">
    <property type="protein sequence ID" value="PMD06570.1"/>
    <property type="molecule type" value="Genomic_DNA"/>
</dbReference>
<organism evidence="15 16">
    <name type="scientific">Brevibacterium paucivorans</name>
    <dbReference type="NCBI Taxonomy" id="170994"/>
    <lineage>
        <taxon>Bacteria</taxon>
        <taxon>Bacillati</taxon>
        <taxon>Actinomycetota</taxon>
        <taxon>Actinomycetes</taxon>
        <taxon>Micrococcales</taxon>
        <taxon>Brevibacteriaceae</taxon>
        <taxon>Brevibacterium</taxon>
    </lineage>
</organism>
<dbReference type="Pfam" id="PF01593">
    <property type="entry name" value="Amino_oxidase"/>
    <property type="match status" value="1"/>
</dbReference>
<dbReference type="PANTHER" id="PTHR42923:SF3">
    <property type="entry name" value="PROTOPORPHYRINOGEN OXIDASE"/>
    <property type="match status" value="1"/>
</dbReference>
<evidence type="ECO:0000256" key="6">
    <source>
        <dbReference type="ARBA" id="ARBA00012402"/>
    </source>
</evidence>
<dbReference type="Gene3D" id="3.90.660.20">
    <property type="entry name" value="Protoporphyrinogen oxidase, mitochondrial, domain 2"/>
    <property type="match status" value="1"/>
</dbReference>
<dbReference type="OrthoDB" id="3450553at2"/>
<evidence type="ECO:0000256" key="11">
    <source>
        <dbReference type="ARBA" id="ARBA00023133"/>
    </source>
</evidence>
<keyword evidence="8 12" id="KW-0285">Flavoprotein</keyword>
<dbReference type="EC" id="1.3.3.15" evidence="6 12"/>
<protein>
    <recommendedName>
        <fullName evidence="7 12">Coproporphyrinogen III oxidase</fullName>
        <ecNumber evidence="6 12">1.3.3.15</ecNumber>
    </recommendedName>
</protein>
<dbReference type="InterPro" id="IPR004572">
    <property type="entry name" value="Protoporphyrinogen_oxidase"/>
</dbReference>
<dbReference type="Gene3D" id="3.50.50.60">
    <property type="entry name" value="FAD/NAD(P)-binding domain"/>
    <property type="match status" value="1"/>
</dbReference>
<evidence type="ECO:0000256" key="4">
    <source>
        <dbReference type="ARBA" id="ARBA00004744"/>
    </source>
</evidence>
<dbReference type="PANTHER" id="PTHR42923">
    <property type="entry name" value="PROTOPORPHYRINOGEN OXIDASE"/>
    <property type="match status" value="1"/>
</dbReference>
<reference evidence="14 17" key="2">
    <citation type="submission" date="2021-01" db="EMBL/GenBank/DDBJ databases">
        <title>Sequencing the genomes of 1000 actinobacteria strains.</title>
        <authorList>
            <person name="Klenk H.-P."/>
        </authorList>
    </citation>
    <scope>NUCLEOTIDE SEQUENCE [LARGE SCALE GENOMIC DNA]</scope>
    <source>
        <strain evidence="14 17">DSM 13657</strain>
    </source>
</reference>
<dbReference type="GO" id="GO:0006783">
    <property type="term" value="P:heme biosynthetic process"/>
    <property type="evidence" value="ECO:0007669"/>
    <property type="project" value="UniProtKB-UniRule"/>
</dbReference>
<dbReference type="GO" id="GO:0004729">
    <property type="term" value="F:oxygen-dependent protoporphyrinogen oxidase activity"/>
    <property type="evidence" value="ECO:0007669"/>
    <property type="project" value="UniProtKB-UniRule"/>
</dbReference>
<evidence type="ECO:0000256" key="2">
    <source>
        <dbReference type="ARBA" id="ARBA00001974"/>
    </source>
</evidence>
<evidence type="ECO:0000313" key="17">
    <source>
        <dbReference type="Proteomes" id="UP000809290"/>
    </source>
</evidence>
<evidence type="ECO:0000256" key="9">
    <source>
        <dbReference type="ARBA" id="ARBA00022827"/>
    </source>
</evidence>
<comment type="pathway">
    <text evidence="4 12">Porphyrin-containing compound metabolism; protoheme biosynthesis.</text>
</comment>
<evidence type="ECO:0000256" key="8">
    <source>
        <dbReference type="ARBA" id="ARBA00022630"/>
    </source>
</evidence>
<evidence type="ECO:0000256" key="1">
    <source>
        <dbReference type="ARBA" id="ARBA00001755"/>
    </source>
</evidence>
<comment type="subcellular location">
    <subcellularLocation>
        <location evidence="12">Cytoplasm</location>
    </subcellularLocation>
</comment>
<evidence type="ECO:0000313" key="14">
    <source>
        <dbReference type="EMBL" id="MBM7817274.1"/>
    </source>
</evidence>
<sequence length="469" mass="49342">MSTAVIGAGISGLTAAFELAQAGEKVTVYEANHRVGGSLVGSDLGGYAHGDVGAEASLYARPETRELMQQLGLEPQYPSTEHKSQLLVGGQLMKIPAGTLMGVPGRHTDVTGVVSPAGVERLQQEQLNGSQDDPSVGDFIAQRLGAEVVDTLVDPLLAGVYAGSAYHLSLRSTLPALETAARENTSVLDAVDQILASRKVTQGANIPGTTARPVFVSLDGGMNGLARALYERCRELGVTFRLGEKVSRVRAGYSLTVSGPQGERAEVADRVLVATPAPVAGQLLGSLGEDLGNSELAGAGVALERVETADSAVVTAVLECASELTGSGFLIPPNEPTFIKASTFASNKWPWLQGRIPDGTAVVRMSVGRYRSTELATHTDEQLAQKSVADWMSITGRSDRVLHTEVWRHVGALPQYQPGHAHMVSGVDSVVKRIPTLGLVGNAFEGVGIPACINRARSEVQRLITERTA</sequence>
<evidence type="ECO:0000256" key="3">
    <source>
        <dbReference type="ARBA" id="ARBA00002185"/>
    </source>
</evidence>
<evidence type="ECO:0000313" key="15">
    <source>
        <dbReference type="EMBL" id="PMD06570.1"/>
    </source>
</evidence>
<dbReference type="AlphaFoldDB" id="A0A2N6VR13"/>
<evidence type="ECO:0000256" key="7">
    <source>
        <dbReference type="ARBA" id="ARBA00019046"/>
    </source>
</evidence>
<comment type="cofactor">
    <cofactor evidence="2 12">
        <name>FAD</name>
        <dbReference type="ChEBI" id="CHEBI:57692"/>
    </cofactor>
</comment>
<evidence type="ECO:0000313" key="16">
    <source>
        <dbReference type="Proteomes" id="UP000235598"/>
    </source>
</evidence>
<dbReference type="Proteomes" id="UP000809290">
    <property type="component" value="Unassembled WGS sequence"/>
</dbReference>
<comment type="function">
    <text evidence="3 12">Involved in coproporphyrin-dependent heme b biosynthesis. Catalyzes the oxidation of coproporphyrinogen III to coproporphyrin III.</text>
</comment>
<dbReference type="InterPro" id="IPR050464">
    <property type="entry name" value="Zeta_carotene_desat/Oxidored"/>
</dbReference>
<dbReference type="SUPFAM" id="SSF51905">
    <property type="entry name" value="FAD/NAD(P)-binding domain"/>
    <property type="match status" value="1"/>
</dbReference>
<dbReference type="Proteomes" id="UP000235598">
    <property type="component" value="Unassembled WGS sequence"/>
</dbReference>
<evidence type="ECO:0000256" key="12">
    <source>
        <dbReference type="RuleBase" id="RU364052"/>
    </source>
</evidence>
<comment type="catalytic activity">
    <reaction evidence="1">
        <text>coproporphyrinogen III + 3 O2 = coproporphyrin III + 3 H2O2</text>
        <dbReference type="Rhea" id="RHEA:43436"/>
        <dbReference type="ChEBI" id="CHEBI:15379"/>
        <dbReference type="ChEBI" id="CHEBI:16240"/>
        <dbReference type="ChEBI" id="CHEBI:57309"/>
        <dbReference type="ChEBI" id="CHEBI:131725"/>
        <dbReference type="EC" id="1.3.3.15"/>
    </reaction>
    <physiologicalReaction direction="left-to-right" evidence="1">
        <dbReference type="Rhea" id="RHEA:43437"/>
    </physiologicalReaction>
</comment>
<dbReference type="InterPro" id="IPR036188">
    <property type="entry name" value="FAD/NAD-bd_sf"/>
</dbReference>
<name>A0A2N6VR13_9MICO</name>
<accession>A0A2N6VR13</accession>
<dbReference type="GO" id="GO:0005737">
    <property type="term" value="C:cytoplasm"/>
    <property type="evidence" value="ECO:0007669"/>
    <property type="project" value="UniProtKB-SubCell"/>
</dbReference>
<keyword evidence="11 12" id="KW-0350">Heme biosynthesis</keyword>
<proteinExistence type="inferred from homology"/>
<comment type="caution">
    <text evidence="15">The sequence shown here is derived from an EMBL/GenBank/DDBJ whole genome shotgun (WGS) entry which is preliminary data.</text>
</comment>
<dbReference type="RefSeq" id="WP_102238212.1">
    <property type="nucleotide sequence ID" value="NZ_JAFBCP010000001.1"/>
</dbReference>
<keyword evidence="17" id="KW-1185">Reference proteome</keyword>
<keyword evidence="9 12" id="KW-0274">FAD</keyword>
<dbReference type="InterPro" id="IPR002937">
    <property type="entry name" value="Amino_oxidase"/>
</dbReference>
<feature type="domain" description="Amine oxidase" evidence="13">
    <location>
        <begin position="10"/>
        <end position="464"/>
    </location>
</feature>
<dbReference type="NCBIfam" id="TIGR00562">
    <property type="entry name" value="proto_IX_ox"/>
    <property type="match status" value="1"/>
</dbReference>
<reference evidence="15 16" key="1">
    <citation type="submission" date="2017-09" db="EMBL/GenBank/DDBJ databases">
        <title>Bacterial strain isolated from the female urinary microbiota.</title>
        <authorList>
            <person name="Thomas-White K."/>
            <person name="Kumar N."/>
            <person name="Forster S."/>
            <person name="Putonti C."/>
            <person name="Lawley T."/>
            <person name="Wolfe A.J."/>
        </authorList>
    </citation>
    <scope>NUCLEOTIDE SEQUENCE [LARGE SCALE GENOMIC DNA]</scope>
    <source>
        <strain evidence="15 16">UMB1301</strain>
    </source>
</reference>
<evidence type="ECO:0000256" key="5">
    <source>
        <dbReference type="ARBA" id="ARBA00008310"/>
    </source>
</evidence>
<comment type="similarity">
    <text evidence="5 12">Belongs to the protoporphyrinogen/coproporphyrinogen oxidase family. Coproporphyrinogen III oxidase subfamily.</text>
</comment>